<dbReference type="EMBL" id="BMKF01000001">
    <property type="protein sequence ID" value="GGB65125.1"/>
    <property type="molecule type" value="Genomic_DNA"/>
</dbReference>
<evidence type="ECO:0000313" key="2">
    <source>
        <dbReference type="Proteomes" id="UP000628854"/>
    </source>
</evidence>
<evidence type="ECO:0000313" key="1">
    <source>
        <dbReference type="EMBL" id="GGB65125.1"/>
    </source>
</evidence>
<comment type="caution">
    <text evidence="1">The sequence shown here is derived from an EMBL/GenBank/DDBJ whole genome shotgun (WGS) entry which is preliminary data.</text>
</comment>
<dbReference type="Proteomes" id="UP000628854">
    <property type="component" value="Unassembled WGS sequence"/>
</dbReference>
<reference evidence="2" key="1">
    <citation type="journal article" date="2019" name="Int. J. Syst. Evol. Microbiol.">
        <title>The Global Catalogue of Microorganisms (GCM) 10K type strain sequencing project: providing services to taxonomists for standard genome sequencing and annotation.</title>
        <authorList>
            <consortium name="The Broad Institute Genomics Platform"/>
            <consortium name="The Broad Institute Genome Sequencing Center for Infectious Disease"/>
            <person name="Wu L."/>
            <person name="Ma J."/>
        </authorList>
    </citation>
    <scope>NUCLEOTIDE SEQUENCE [LARGE SCALE GENOMIC DNA]</scope>
    <source>
        <strain evidence="2">CGMCC 1.15928</strain>
    </source>
</reference>
<dbReference type="InterPro" id="IPR047700">
    <property type="entry name" value="NrtS-like"/>
</dbReference>
<evidence type="ECO:0008006" key="3">
    <source>
        <dbReference type="Google" id="ProtNLM"/>
    </source>
</evidence>
<name>A0ABQ1JG06_9PROT</name>
<organism evidence="1 2">
    <name type="scientific">Henriciella pelagia</name>
    <dbReference type="NCBI Taxonomy" id="1977912"/>
    <lineage>
        <taxon>Bacteria</taxon>
        <taxon>Pseudomonadati</taxon>
        <taxon>Pseudomonadota</taxon>
        <taxon>Alphaproteobacteria</taxon>
        <taxon>Hyphomonadales</taxon>
        <taxon>Hyphomonadaceae</taxon>
        <taxon>Henriciella</taxon>
    </lineage>
</organism>
<gene>
    <name evidence="1" type="ORF">GCM10011503_12450</name>
</gene>
<sequence length="70" mass="7640">MGFWDAFRLKATQHRALRVAIIVGTVLTLINQGDLILAGSVPEIWKVPLTYLVPYCVSSYSSAAMLSSKA</sequence>
<dbReference type="NCBIfam" id="NF038050">
    <property type="entry name" value="NrtS"/>
    <property type="match status" value="1"/>
</dbReference>
<protein>
    <recommendedName>
        <fullName evidence="3">Phosphoenolpyruvate protein kinase</fullName>
    </recommendedName>
</protein>
<dbReference type="RefSeq" id="WP_084394463.1">
    <property type="nucleotide sequence ID" value="NZ_BMKF01000001.1"/>
</dbReference>
<accession>A0ABQ1JG06</accession>
<proteinExistence type="predicted"/>
<keyword evidence="2" id="KW-1185">Reference proteome</keyword>